<dbReference type="Proteomes" id="UP000184310">
    <property type="component" value="Unassembled WGS sequence"/>
</dbReference>
<reference evidence="1 2" key="1">
    <citation type="submission" date="2016-11" db="EMBL/GenBank/DDBJ databases">
        <authorList>
            <person name="Jaros S."/>
            <person name="Januszkiewicz K."/>
            <person name="Wedrychowicz H."/>
        </authorList>
    </citation>
    <scope>NUCLEOTIDE SEQUENCE [LARGE SCALE GENOMIC DNA]</scope>
    <source>
        <strain evidence="1 2">DSM 21758</strain>
    </source>
</reference>
<dbReference type="STRING" id="1121302.SAMN02745163_00182"/>
<dbReference type="NCBIfam" id="TIGR02530">
    <property type="entry name" value="flg_new"/>
    <property type="match status" value="1"/>
</dbReference>
<evidence type="ECO:0000313" key="1">
    <source>
        <dbReference type="EMBL" id="SHI40199.1"/>
    </source>
</evidence>
<name>A0A1M6AUJ0_9CLOT</name>
<keyword evidence="1" id="KW-0966">Cell projection</keyword>
<keyword evidence="2" id="KW-1185">Reference proteome</keyword>
<dbReference type="Pfam" id="PF12611">
    <property type="entry name" value="Flagellar_put"/>
    <property type="match status" value="1"/>
</dbReference>
<proteinExistence type="predicted"/>
<sequence length="133" mass="15006">MSYRIINGKAYPIGNIGGINSLTKDNTVKENNKDNFKKLLEKEIEKKSFSDEGYKISNHAAERLKDVNFTKEDYTSLQNGLDKAKEKGSKNTLMLYKNMAIIASVENKTIITAVDKQRAKENVFTNIDSVVIL</sequence>
<dbReference type="RefSeq" id="WP_072984345.1">
    <property type="nucleotide sequence ID" value="NZ_FQZB01000003.1"/>
</dbReference>
<dbReference type="EMBL" id="FQZB01000003">
    <property type="protein sequence ID" value="SHI40199.1"/>
    <property type="molecule type" value="Genomic_DNA"/>
</dbReference>
<accession>A0A1M6AUJ0</accession>
<dbReference type="OrthoDB" id="165650at2"/>
<evidence type="ECO:0000313" key="2">
    <source>
        <dbReference type="Proteomes" id="UP000184310"/>
    </source>
</evidence>
<organism evidence="1 2">
    <name type="scientific">Clostridium cavendishii DSM 21758</name>
    <dbReference type="NCBI Taxonomy" id="1121302"/>
    <lineage>
        <taxon>Bacteria</taxon>
        <taxon>Bacillati</taxon>
        <taxon>Bacillota</taxon>
        <taxon>Clostridia</taxon>
        <taxon>Eubacteriales</taxon>
        <taxon>Clostridiaceae</taxon>
        <taxon>Clostridium</taxon>
    </lineage>
</organism>
<keyword evidence="1" id="KW-0969">Cilium</keyword>
<dbReference type="InterPro" id="IPR013367">
    <property type="entry name" value="Flagellar_put"/>
</dbReference>
<keyword evidence="1" id="KW-0282">Flagellum</keyword>
<dbReference type="AlphaFoldDB" id="A0A1M6AUJ0"/>
<protein>
    <submittedName>
        <fullName evidence="1">Flagellar operon protein</fullName>
    </submittedName>
</protein>
<gene>
    <name evidence="1" type="ORF">SAMN02745163_00182</name>
</gene>